<sequence length="418" mass="47824">MNIDDYLSDSVKSTENPLNRFSKDIKISLDREMSKLITIDDCSCNPECTTVNTPTGDVLAKYVSIPAEQGMTEVITMEEYSSFPCDSIDEQCFGNEVISTEHREEIIYIRNPKDLSVPDEFCMSRRTDSNIFPEYPDLTASERNFLCDDYEIFEEKGAHEMYELDDDYLSDIPDSDERKPKAHQSGPALIAKVTAGQGMLEINDDDYPSICPGLWRALCGTNTEYLKLRICHPSNNDDSVIQSETLSSLSKLHTLDICRYYDCPNVWSAVCDVNIRNLSLDLRGTDTCQYPNLELQMLTKVKTLRLLLYEYTDFHLPDSVERLFLMFTSMSTVSLSLVLNKLITTHVKCELMFCYNEPLDEYTKVKEEVAATATSCDISFVHYSAGCKKTDEEKSYFVGRSCFFEREHIHMTVGLYDY</sequence>
<dbReference type="Proteomes" id="UP000828390">
    <property type="component" value="Unassembled WGS sequence"/>
</dbReference>
<dbReference type="AlphaFoldDB" id="A0A9D4BP55"/>
<comment type="caution">
    <text evidence="1">The sequence shown here is derived from an EMBL/GenBank/DDBJ whole genome shotgun (WGS) entry which is preliminary data.</text>
</comment>
<protein>
    <submittedName>
        <fullName evidence="1">Uncharacterized protein</fullName>
    </submittedName>
</protein>
<reference evidence="1" key="2">
    <citation type="submission" date="2020-11" db="EMBL/GenBank/DDBJ databases">
        <authorList>
            <person name="McCartney M.A."/>
            <person name="Auch B."/>
            <person name="Kono T."/>
            <person name="Mallez S."/>
            <person name="Becker A."/>
            <person name="Gohl D.M."/>
            <person name="Silverstein K.A.T."/>
            <person name="Koren S."/>
            <person name="Bechman K.B."/>
            <person name="Herman A."/>
            <person name="Abrahante J.E."/>
            <person name="Garbe J."/>
        </authorList>
    </citation>
    <scope>NUCLEOTIDE SEQUENCE</scope>
    <source>
        <strain evidence="1">Duluth1</strain>
        <tissue evidence="1">Whole animal</tissue>
    </source>
</reference>
<proteinExistence type="predicted"/>
<reference evidence="1" key="1">
    <citation type="journal article" date="2019" name="bioRxiv">
        <title>The Genome of the Zebra Mussel, Dreissena polymorpha: A Resource for Invasive Species Research.</title>
        <authorList>
            <person name="McCartney M.A."/>
            <person name="Auch B."/>
            <person name="Kono T."/>
            <person name="Mallez S."/>
            <person name="Zhang Y."/>
            <person name="Obille A."/>
            <person name="Becker A."/>
            <person name="Abrahante J.E."/>
            <person name="Garbe J."/>
            <person name="Badalamenti J.P."/>
            <person name="Herman A."/>
            <person name="Mangelson H."/>
            <person name="Liachko I."/>
            <person name="Sullivan S."/>
            <person name="Sone E.D."/>
            <person name="Koren S."/>
            <person name="Silverstein K.A.T."/>
            <person name="Beckman K.B."/>
            <person name="Gohl D.M."/>
        </authorList>
    </citation>
    <scope>NUCLEOTIDE SEQUENCE</scope>
    <source>
        <strain evidence="1">Duluth1</strain>
        <tissue evidence="1">Whole animal</tissue>
    </source>
</reference>
<accession>A0A9D4BP55</accession>
<dbReference type="EMBL" id="JAIWYP010000015">
    <property type="protein sequence ID" value="KAH3701956.1"/>
    <property type="molecule type" value="Genomic_DNA"/>
</dbReference>
<organism evidence="1 2">
    <name type="scientific">Dreissena polymorpha</name>
    <name type="common">Zebra mussel</name>
    <name type="synonym">Mytilus polymorpha</name>
    <dbReference type="NCBI Taxonomy" id="45954"/>
    <lineage>
        <taxon>Eukaryota</taxon>
        <taxon>Metazoa</taxon>
        <taxon>Spiralia</taxon>
        <taxon>Lophotrochozoa</taxon>
        <taxon>Mollusca</taxon>
        <taxon>Bivalvia</taxon>
        <taxon>Autobranchia</taxon>
        <taxon>Heteroconchia</taxon>
        <taxon>Euheterodonta</taxon>
        <taxon>Imparidentia</taxon>
        <taxon>Neoheterodontei</taxon>
        <taxon>Myida</taxon>
        <taxon>Dreissenoidea</taxon>
        <taxon>Dreissenidae</taxon>
        <taxon>Dreissena</taxon>
    </lineage>
</organism>
<keyword evidence="2" id="KW-1185">Reference proteome</keyword>
<evidence type="ECO:0000313" key="2">
    <source>
        <dbReference type="Proteomes" id="UP000828390"/>
    </source>
</evidence>
<evidence type="ECO:0000313" key="1">
    <source>
        <dbReference type="EMBL" id="KAH3701956.1"/>
    </source>
</evidence>
<gene>
    <name evidence="1" type="ORF">DPMN_076954</name>
</gene>
<name>A0A9D4BP55_DREPO</name>